<proteinExistence type="inferred from homology"/>
<evidence type="ECO:0000256" key="5">
    <source>
        <dbReference type="ARBA" id="ARBA00022490"/>
    </source>
</evidence>
<comment type="catalytic activity">
    <reaction evidence="14 15">
        <text>tRNA(Ile) + L-isoleucine + ATP = L-isoleucyl-tRNA(Ile) + AMP + diphosphate</text>
        <dbReference type="Rhea" id="RHEA:11060"/>
        <dbReference type="Rhea" id="RHEA-COMP:9666"/>
        <dbReference type="Rhea" id="RHEA-COMP:9695"/>
        <dbReference type="ChEBI" id="CHEBI:30616"/>
        <dbReference type="ChEBI" id="CHEBI:33019"/>
        <dbReference type="ChEBI" id="CHEBI:58045"/>
        <dbReference type="ChEBI" id="CHEBI:78442"/>
        <dbReference type="ChEBI" id="CHEBI:78528"/>
        <dbReference type="ChEBI" id="CHEBI:456215"/>
        <dbReference type="EC" id="6.1.1.5"/>
    </reaction>
</comment>
<dbReference type="Gene3D" id="3.40.50.620">
    <property type="entry name" value="HUPs"/>
    <property type="match status" value="2"/>
</dbReference>
<dbReference type="SUPFAM" id="SSF47323">
    <property type="entry name" value="Anticodon-binding domain of a subclass of class I aminoacyl-tRNA synthetases"/>
    <property type="match status" value="1"/>
</dbReference>
<dbReference type="InterPro" id="IPR002300">
    <property type="entry name" value="aa-tRNA-synth_Ia"/>
</dbReference>
<dbReference type="OrthoDB" id="9810365at2"/>
<dbReference type="InterPro" id="IPR013155">
    <property type="entry name" value="M/V/L/I-tRNA-synth_anticd-bd"/>
</dbReference>
<keyword evidence="6 15" id="KW-0436">Ligase</keyword>
<dbReference type="CDD" id="cd07961">
    <property type="entry name" value="Anticodon_Ia_Ile_ABEc"/>
    <property type="match status" value="1"/>
</dbReference>
<dbReference type="NCBIfam" id="TIGR00392">
    <property type="entry name" value="ileS"/>
    <property type="match status" value="1"/>
</dbReference>
<evidence type="ECO:0000256" key="9">
    <source>
        <dbReference type="ARBA" id="ARBA00022833"/>
    </source>
</evidence>
<feature type="domain" description="Methionyl/Valyl/Leucyl/Isoleucyl-tRNA synthetase anticodon-binding" evidence="17">
    <location>
        <begin position="674"/>
        <end position="818"/>
    </location>
</feature>
<dbReference type="SUPFAM" id="SSF50677">
    <property type="entry name" value="ValRS/IleRS/LeuRS editing domain"/>
    <property type="match status" value="1"/>
</dbReference>
<evidence type="ECO:0000259" key="17">
    <source>
        <dbReference type="Pfam" id="PF08264"/>
    </source>
</evidence>
<dbReference type="EMBL" id="PGUY01000031">
    <property type="protein sequence ID" value="PLT29910.1"/>
    <property type="molecule type" value="Genomic_DNA"/>
</dbReference>
<evidence type="ECO:0000256" key="14">
    <source>
        <dbReference type="ARBA" id="ARBA00048359"/>
    </source>
</evidence>
<dbReference type="PANTHER" id="PTHR42780">
    <property type="entry name" value="SOLEUCYL-TRNA SYNTHETASE"/>
    <property type="match status" value="1"/>
</dbReference>
<evidence type="ECO:0000256" key="3">
    <source>
        <dbReference type="ARBA" id="ARBA00007078"/>
    </source>
</evidence>
<dbReference type="RefSeq" id="WP_101641741.1">
    <property type="nucleotide sequence ID" value="NZ_PGUY01000031.1"/>
</dbReference>
<keyword evidence="5 15" id="KW-0963">Cytoplasm</keyword>
<feature type="short sequence motif" description="'HIGH' region" evidence="15">
    <location>
        <begin position="47"/>
        <end position="57"/>
    </location>
</feature>
<dbReference type="PANTHER" id="PTHR42780:SF1">
    <property type="entry name" value="ISOLEUCINE--TRNA LIGASE, CYTOPLASMIC"/>
    <property type="match status" value="1"/>
</dbReference>
<dbReference type="InterPro" id="IPR023586">
    <property type="entry name" value="Ile-tRNA-ligase_type2"/>
</dbReference>
<dbReference type="InterPro" id="IPR002301">
    <property type="entry name" value="Ile-tRNA-ligase"/>
</dbReference>
<keyword evidence="19" id="KW-1185">Reference proteome</keyword>
<dbReference type="Gene3D" id="1.10.730.10">
    <property type="entry name" value="Isoleucyl-tRNA Synthetase, Domain 1"/>
    <property type="match status" value="1"/>
</dbReference>
<organism evidence="18 19">
    <name type="scientific">Peribacillus deserti</name>
    <dbReference type="NCBI Taxonomy" id="673318"/>
    <lineage>
        <taxon>Bacteria</taxon>
        <taxon>Bacillati</taxon>
        <taxon>Bacillota</taxon>
        <taxon>Bacilli</taxon>
        <taxon>Bacillales</taxon>
        <taxon>Bacillaceae</taxon>
        <taxon>Peribacillus</taxon>
    </lineage>
</organism>
<dbReference type="InterPro" id="IPR009008">
    <property type="entry name" value="Val/Leu/Ile-tRNA-synth_edit"/>
</dbReference>
<dbReference type="HAMAP" id="MF_02003">
    <property type="entry name" value="Ile_tRNA_synth_type2"/>
    <property type="match status" value="1"/>
</dbReference>
<comment type="cofactor">
    <cofactor evidence="1 15">
        <name>Zn(2+)</name>
        <dbReference type="ChEBI" id="CHEBI:29105"/>
    </cofactor>
</comment>
<evidence type="ECO:0000256" key="4">
    <source>
        <dbReference type="ARBA" id="ARBA00011245"/>
    </source>
</evidence>
<evidence type="ECO:0000256" key="12">
    <source>
        <dbReference type="ARBA" id="ARBA00023146"/>
    </source>
</evidence>
<dbReference type="InterPro" id="IPR014729">
    <property type="entry name" value="Rossmann-like_a/b/a_fold"/>
</dbReference>
<evidence type="ECO:0000256" key="8">
    <source>
        <dbReference type="ARBA" id="ARBA00022741"/>
    </source>
</evidence>
<evidence type="ECO:0000256" key="1">
    <source>
        <dbReference type="ARBA" id="ARBA00001947"/>
    </source>
</evidence>
<keyword evidence="8 15" id="KW-0547">Nucleotide-binding</keyword>
<dbReference type="PRINTS" id="PR00984">
    <property type="entry name" value="TRNASYNTHILE"/>
</dbReference>
<keyword evidence="11 15" id="KW-0648">Protein biosynthesis</keyword>
<comment type="domain">
    <text evidence="15">IleRS has two distinct active sites: one for aminoacylation and one for editing. The misactivated valine is translocated from the active site to the editing site, which sterically excludes the correctly activated isoleucine. The single editing site contains two valyl binding pockets, one specific for each substrate (Val-AMP or Val-tRNA(Ile)).</text>
</comment>
<name>A0A2N5M6C7_9BACI</name>
<dbReference type="Proteomes" id="UP000234748">
    <property type="component" value="Unassembled WGS sequence"/>
</dbReference>
<dbReference type="Pfam" id="PF08264">
    <property type="entry name" value="Anticodon_1"/>
    <property type="match status" value="1"/>
</dbReference>
<comment type="subcellular location">
    <subcellularLocation>
        <location evidence="2 15">Cytoplasm</location>
    </subcellularLocation>
</comment>
<reference evidence="18 19" key="1">
    <citation type="submission" date="2017-11" db="EMBL/GenBank/DDBJ databases">
        <title>Comparitive Functional Genomics of Dry Heat Resistant strains isolated from the Viking Spacecraft.</title>
        <authorList>
            <person name="Seuylemezian A."/>
            <person name="Cooper K."/>
            <person name="Vaishampayan P."/>
        </authorList>
    </citation>
    <scope>NUCLEOTIDE SEQUENCE [LARGE SCALE GENOMIC DNA]</scope>
    <source>
        <strain evidence="18 19">V1-29</strain>
    </source>
</reference>
<dbReference type="GO" id="GO:0002161">
    <property type="term" value="F:aminoacyl-tRNA deacylase activity"/>
    <property type="evidence" value="ECO:0007669"/>
    <property type="project" value="InterPro"/>
</dbReference>
<evidence type="ECO:0000256" key="6">
    <source>
        <dbReference type="ARBA" id="ARBA00022598"/>
    </source>
</evidence>
<accession>A0A2N5M6C7</accession>
<dbReference type="GO" id="GO:0000049">
    <property type="term" value="F:tRNA binding"/>
    <property type="evidence" value="ECO:0007669"/>
    <property type="project" value="InterPro"/>
</dbReference>
<dbReference type="SUPFAM" id="SSF52374">
    <property type="entry name" value="Nucleotidylyl transferase"/>
    <property type="match status" value="1"/>
</dbReference>
<evidence type="ECO:0000313" key="19">
    <source>
        <dbReference type="Proteomes" id="UP000234748"/>
    </source>
</evidence>
<keyword evidence="12 15" id="KW-0030">Aminoacyl-tRNA synthetase</keyword>
<dbReference type="Pfam" id="PF19302">
    <property type="entry name" value="DUF5915"/>
    <property type="match status" value="1"/>
</dbReference>
<comment type="similarity">
    <text evidence="3 15">Belongs to the class-I aminoacyl-tRNA synthetase family. IleS type 2 subfamily.</text>
</comment>
<sequence>MELNRSKESRTTRDRHILNYWEKHDIFQQSMKNREGQETFVFYEGPPTANGLPHVGHALGRTIKDIIARYQTMNGQHVMRKAGWDTHGLPVELGVEKALGISGKQEIEKYGVEPFIQKCKESVFSYEKQWRDFTRDLGYWVDMDDPYMTMNNSYIESVWNILGTIHDKGWLYKGHRVSPYCPSCQTSLSSHEVAQGYKDVKDLSATVKFKLVGTDHVYVLGWTTTPWTLPSNVALAVNPDMNYVKAQTGNEVYIVSQSLVEHVLKEPYAIVETLKGKEIVGLSYQPPFDFVEVERGHVIVEGDFVTDVSGTGIVHIAPAFGEDDYRLVQEQELSFINLVDERGRYLDVVTPLAGQLVKESDVDIVKLLHEKDLLFHKERYEHSYPHCWRCDTPLLYYATESWFIKTTALKEQFIAANQGVNWYPGHIKNGRFGNFLEGLVDWNISRNRYWGTPLNVWVCESCNHEMSPKSIHELLSKSEQPLTDIELHKPYVDEITFACPSCEGTMHRTPEVIDVWFDSGSMPFAQYHTPFENQKLFETQFPADVVVEGIDQTRGWFYSLFAVSMLYTGKAPYKNVLATGHVLDEHGQKMSKSKGNALDPMDLIKSFGADALRWSLIEDSAPWNPKKFSERNVQEAKSKLVDTLSSLLHFYTLYAEIDSFDPDTHKSDSYTLMDRWILSRLMTTTKLMKKEMDDYQVTNAARLAGKLIEEISNWYIRRNRERFWSQGMSDDKAAAFQTLHRLLVDTAKLLSPFVPFISDEVYYSLKGKSVHLSDYPESQPEYMDDELEKQMEAVLQIVELGRSVRHAHQIKTKQPLSNMVVVSNHLDVKSLSGFEEIIKDELNLKRIDWADSSNDYISYKLKLNFKSAGPKFGKYVNELNNKLSKVTNDDILQFLHNGSLSLRLDHTETVMLVQEDVQVHKTAALKGYFETSNRDFTVILDTNITEELKREGTVREFVRSIQDLRRKLDLPVEKRIELYISCSDAFKQLLTSYEQLIRKNIILEHLHFSTVDQMDKVKVETEEFLVGIK</sequence>
<dbReference type="GO" id="GO:0005524">
    <property type="term" value="F:ATP binding"/>
    <property type="evidence" value="ECO:0007669"/>
    <property type="project" value="UniProtKB-UniRule"/>
</dbReference>
<comment type="subunit">
    <text evidence="4 15">Monomer.</text>
</comment>
<dbReference type="FunFam" id="3.40.50.620:FF:000063">
    <property type="entry name" value="Isoleucine--tRNA ligase"/>
    <property type="match status" value="1"/>
</dbReference>
<dbReference type="GO" id="GO:0008270">
    <property type="term" value="F:zinc ion binding"/>
    <property type="evidence" value="ECO:0007669"/>
    <property type="project" value="UniProtKB-UniRule"/>
</dbReference>
<keyword evidence="9 15" id="KW-0862">Zinc</keyword>
<dbReference type="InterPro" id="IPR009080">
    <property type="entry name" value="tRNAsynth_Ia_anticodon-bd"/>
</dbReference>
<evidence type="ECO:0000256" key="13">
    <source>
        <dbReference type="ARBA" id="ARBA00025217"/>
    </source>
</evidence>
<dbReference type="GO" id="GO:0004822">
    <property type="term" value="F:isoleucine-tRNA ligase activity"/>
    <property type="evidence" value="ECO:0007669"/>
    <property type="project" value="UniProtKB-UniRule"/>
</dbReference>
<dbReference type="AlphaFoldDB" id="A0A2N5M6C7"/>
<evidence type="ECO:0000256" key="2">
    <source>
        <dbReference type="ARBA" id="ARBA00004496"/>
    </source>
</evidence>
<dbReference type="Pfam" id="PF00133">
    <property type="entry name" value="tRNA-synt_1"/>
    <property type="match status" value="1"/>
</dbReference>
<feature type="binding site" evidence="15">
    <location>
        <position position="592"/>
    </location>
    <ligand>
        <name>ATP</name>
        <dbReference type="ChEBI" id="CHEBI:30616"/>
    </ligand>
</feature>
<gene>
    <name evidence="15" type="primary">ileS</name>
    <name evidence="18" type="ORF">CUU66_10265</name>
</gene>
<protein>
    <recommendedName>
        <fullName evidence="15">Isoleucine--tRNA ligase</fullName>
        <ecNumber evidence="15">6.1.1.5</ecNumber>
    </recommendedName>
    <alternativeName>
        <fullName evidence="15">Isoleucyl-tRNA synthetase</fullName>
        <shortName evidence="15">IleRS</shortName>
    </alternativeName>
</protein>
<evidence type="ECO:0000256" key="15">
    <source>
        <dbReference type="HAMAP-Rule" id="MF_02003"/>
    </source>
</evidence>
<dbReference type="FunFam" id="3.40.50.620:FF:000075">
    <property type="entry name" value="Isoleucine--tRNA ligase"/>
    <property type="match status" value="1"/>
</dbReference>
<dbReference type="InterPro" id="IPR033709">
    <property type="entry name" value="Anticodon_Ile_ABEc"/>
</dbReference>
<dbReference type="InterPro" id="IPR001412">
    <property type="entry name" value="aa-tRNA-synth_I_CS"/>
</dbReference>
<feature type="short sequence motif" description="'KMSKS' region" evidence="15">
    <location>
        <begin position="589"/>
        <end position="593"/>
    </location>
</feature>
<comment type="function">
    <text evidence="13 15">Catalyzes the attachment of isoleucine to tRNA(Ile). As IleRS can inadvertently accommodate and process structurally similar amino acids such as valine, to avoid such errors it has two additional distinct tRNA(Ile)-dependent editing activities. One activity is designated as 'pretransfer' editing and involves the hydrolysis of activated Val-AMP. The other activity is designated 'posttransfer' editing and involves deacylation of mischarged Val-tRNA(Ile).</text>
</comment>
<evidence type="ECO:0000313" key="18">
    <source>
        <dbReference type="EMBL" id="PLT29910.1"/>
    </source>
</evidence>
<dbReference type="EC" id="6.1.1.5" evidence="15"/>
<feature type="domain" description="Aminoacyl-tRNA synthetase class Ia" evidence="16">
    <location>
        <begin position="17"/>
        <end position="618"/>
    </location>
</feature>
<dbReference type="GO" id="GO:0006428">
    <property type="term" value="P:isoleucyl-tRNA aminoacylation"/>
    <property type="evidence" value="ECO:0007669"/>
    <property type="project" value="UniProtKB-UniRule"/>
</dbReference>
<evidence type="ECO:0000259" key="16">
    <source>
        <dbReference type="Pfam" id="PF00133"/>
    </source>
</evidence>
<keyword evidence="7 15" id="KW-0479">Metal-binding</keyword>
<evidence type="ECO:0000256" key="11">
    <source>
        <dbReference type="ARBA" id="ARBA00022917"/>
    </source>
</evidence>
<dbReference type="GO" id="GO:0005737">
    <property type="term" value="C:cytoplasm"/>
    <property type="evidence" value="ECO:0007669"/>
    <property type="project" value="UniProtKB-SubCell"/>
</dbReference>
<keyword evidence="10 15" id="KW-0067">ATP-binding</keyword>
<comment type="caution">
    <text evidence="18">The sequence shown here is derived from an EMBL/GenBank/DDBJ whole genome shotgun (WGS) entry which is preliminary data.</text>
</comment>
<evidence type="ECO:0000256" key="10">
    <source>
        <dbReference type="ARBA" id="ARBA00022840"/>
    </source>
</evidence>
<dbReference type="PROSITE" id="PS00178">
    <property type="entry name" value="AA_TRNA_LIGASE_I"/>
    <property type="match status" value="1"/>
</dbReference>
<dbReference type="CDD" id="cd00818">
    <property type="entry name" value="IleRS_core"/>
    <property type="match status" value="1"/>
</dbReference>
<evidence type="ECO:0000256" key="7">
    <source>
        <dbReference type="ARBA" id="ARBA00022723"/>
    </source>
</evidence>